<keyword evidence="5" id="KW-1185">Reference proteome</keyword>
<feature type="repeat" description="PPR" evidence="2">
    <location>
        <begin position="46"/>
        <end position="80"/>
    </location>
</feature>
<evidence type="ECO:0000256" key="2">
    <source>
        <dbReference type="PROSITE-ProRule" id="PRU00708"/>
    </source>
</evidence>
<evidence type="ECO:0000313" key="3">
    <source>
        <dbReference type="EMBL" id="KEH41366.1"/>
    </source>
</evidence>
<gene>
    <name evidence="3" type="ordered locus">MTR_1g050145</name>
</gene>
<dbReference type="InterPro" id="IPR002885">
    <property type="entry name" value="PPR_rpt"/>
</dbReference>
<dbReference type="EMBL" id="CM001217">
    <property type="protein sequence ID" value="KEH41366.1"/>
    <property type="molecule type" value="Genomic_DNA"/>
</dbReference>
<evidence type="ECO:0000256" key="1">
    <source>
        <dbReference type="ARBA" id="ARBA00022737"/>
    </source>
</evidence>
<dbReference type="PROSITE" id="PS51375">
    <property type="entry name" value="PPR"/>
    <property type="match status" value="1"/>
</dbReference>
<dbReference type="EnsemblPlants" id="KEH41366">
    <property type="protein sequence ID" value="KEH41366"/>
    <property type="gene ID" value="MTR_1g050145"/>
</dbReference>
<evidence type="ECO:0000313" key="5">
    <source>
        <dbReference type="Proteomes" id="UP000002051"/>
    </source>
</evidence>
<organism evidence="3 5">
    <name type="scientific">Medicago truncatula</name>
    <name type="common">Barrel medic</name>
    <name type="synonym">Medicago tribuloides</name>
    <dbReference type="NCBI Taxonomy" id="3880"/>
    <lineage>
        <taxon>Eukaryota</taxon>
        <taxon>Viridiplantae</taxon>
        <taxon>Streptophyta</taxon>
        <taxon>Embryophyta</taxon>
        <taxon>Tracheophyta</taxon>
        <taxon>Spermatophyta</taxon>
        <taxon>Magnoliopsida</taxon>
        <taxon>eudicotyledons</taxon>
        <taxon>Gunneridae</taxon>
        <taxon>Pentapetalae</taxon>
        <taxon>rosids</taxon>
        <taxon>fabids</taxon>
        <taxon>Fabales</taxon>
        <taxon>Fabaceae</taxon>
        <taxon>Papilionoideae</taxon>
        <taxon>50 kb inversion clade</taxon>
        <taxon>NPAAA clade</taxon>
        <taxon>Hologalegina</taxon>
        <taxon>IRL clade</taxon>
        <taxon>Trifolieae</taxon>
        <taxon>Medicago</taxon>
    </lineage>
</organism>
<reference evidence="4" key="3">
    <citation type="submission" date="2015-04" db="UniProtKB">
        <authorList>
            <consortium name="EnsemblPlants"/>
        </authorList>
    </citation>
    <scope>IDENTIFICATION</scope>
    <source>
        <strain evidence="4">cv. Jemalong A17</strain>
    </source>
</reference>
<evidence type="ECO:0000313" key="4">
    <source>
        <dbReference type="EnsemblPlants" id="KEH41366"/>
    </source>
</evidence>
<dbReference type="InterPro" id="IPR011990">
    <property type="entry name" value="TPR-like_helical_dom_sf"/>
</dbReference>
<sequence length="90" mass="10148">MDELGFCIGLSSFSALLHVAQSVIDLKLYGRDCLSYGMVRRGFSENSFVYTSFIRAFCEKGRIEEAIGLTREMEGKGLRVYGETYECVII</sequence>
<dbReference type="Gene3D" id="1.25.40.10">
    <property type="entry name" value="Tetratricopeptide repeat domain"/>
    <property type="match status" value="1"/>
</dbReference>
<reference evidence="3 5" key="1">
    <citation type="journal article" date="2011" name="Nature">
        <title>The Medicago genome provides insight into the evolution of rhizobial symbioses.</title>
        <authorList>
            <person name="Young N.D."/>
            <person name="Debelle F."/>
            <person name="Oldroyd G.E."/>
            <person name="Geurts R."/>
            <person name="Cannon S.B."/>
            <person name="Udvardi M.K."/>
            <person name="Benedito V.A."/>
            <person name="Mayer K.F."/>
            <person name="Gouzy J."/>
            <person name="Schoof H."/>
            <person name="Van de Peer Y."/>
            <person name="Proost S."/>
            <person name="Cook D.R."/>
            <person name="Meyers B.C."/>
            <person name="Spannagl M."/>
            <person name="Cheung F."/>
            <person name="De Mita S."/>
            <person name="Krishnakumar V."/>
            <person name="Gundlach H."/>
            <person name="Zhou S."/>
            <person name="Mudge J."/>
            <person name="Bharti A.K."/>
            <person name="Murray J.D."/>
            <person name="Naoumkina M.A."/>
            <person name="Rosen B."/>
            <person name="Silverstein K.A."/>
            <person name="Tang H."/>
            <person name="Rombauts S."/>
            <person name="Zhao P.X."/>
            <person name="Zhou P."/>
            <person name="Barbe V."/>
            <person name="Bardou P."/>
            <person name="Bechner M."/>
            <person name="Bellec A."/>
            <person name="Berger A."/>
            <person name="Berges H."/>
            <person name="Bidwell S."/>
            <person name="Bisseling T."/>
            <person name="Choisne N."/>
            <person name="Couloux A."/>
            <person name="Denny R."/>
            <person name="Deshpande S."/>
            <person name="Dai X."/>
            <person name="Doyle J.J."/>
            <person name="Dudez A.M."/>
            <person name="Farmer A.D."/>
            <person name="Fouteau S."/>
            <person name="Franken C."/>
            <person name="Gibelin C."/>
            <person name="Gish J."/>
            <person name="Goldstein S."/>
            <person name="Gonzalez A.J."/>
            <person name="Green P.J."/>
            <person name="Hallab A."/>
            <person name="Hartog M."/>
            <person name="Hua A."/>
            <person name="Humphray S.J."/>
            <person name="Jeong D.H."/>
            <person name="Jing Y."/>
            <person name="Jocker A."/>
            <person name="Kenton S.M."/>
            <person name="Kim D.J."/>
            <person name="Klee K."/>
            <person name="Lai H."/>
            <person name="Lang C."/>
            <person name="Lin S."/>
            <person name="Macmil S.L."/>
            <person name="Magdelenat G."/>
            <person name="Matthews L."/>
            <person name="McCorrison J."/>
            <person name="Monaghan E.L."/>
            <person name="Mun J.H."/>
            <person name="Najar F.Z."/>
            <person name="Nicholson C."/>
            <person name="Noirot C."/>
            <person name="O'Bleness M."/>
            <person name="Paule C.R."/>
            <person name="Poulain J."/>
            <person name="Prion F."/>
            <person name="Qin B."/>
            <person name="Qu C."/>
            <person name="Retzel E.F."/>
            <person name="Riddle C."/>
            <person name="Sallet E."/>
            <person name="Samain S."/>
            <person name="Samson N."/>
            <person name="Sanders I."/>
            <person name="Saurat O."/>
            <person name="Scarpelli C."/>
            <person name="Schiex T."/>
            <person name="Segurens B."/>
            <person name="Severin A.J."/>
            <person name="Sherrier D.J."/>
            <person name="Shi R."/>
            <person name="Sims S."/>
            <person name="Singer S.R."/>
            <person name="Sinharoy S."/>
            <person name="Sterck L."/>
            <person name="Viollet A."/>
            <person name="Wang B.B."/>
            <person name="Wang K."/>
            <person name="Wang M."/>
            <person name="Wang X."/>
            <person name="Warfsmann J."/>
            <person name="Weissenbach J."/>
            <person name="White D.D."/>
            <person name="White J.D."/>
            <person name="Wiley G.B."/>
            <person name="Wincker P."/>
            <person name="Xing Y."/>
            <person name="Yang L."/>
            <person name="Yao Z."/>
            <person name="Ying F."/>
            <person name="Zhai J."/>
            <person name="Zhou L."/>
            <person name="Zuber A."/>
            <person name="Denarie J."/>
            <person name="Dixon R.A."/>
            <person name="May G.D."/>
            <person name="Schwartz D.C."/>
            <person name="Rogers J."/>
            <person name="Quetier F."/>
            <person name="Town C.D."/>
            <person name="Roe B.A."/>
        </authorList>
    </citation>
    <scope>NUCLEOTIDE SEQUENCE [LARGE SCALE GENOMIC DNA]</scope>
    <source>
        <strain evidence="3">A17</strain>
        <strain evidence="4 5">cv. Jemalong A17</strain>
    </source>
</reference>
<dbReference type="NCBIfam" id="TIGR00756">
    <property type="entry name" value="PPR"/>
    <property type="match status" value="1"/>
</dbReference>
<dbReference type="Pfam" id="PF12854">
    <property type="entry name" value="PPR_1"/>
    <property type="match status" value="1"/>
</dbReference>
<protein>
    <submittedName>
        <fullName evidence="3">PPR repeat protein</fullName>
    </submittedName>
</protein>
<name>A0A072VIG8_MEDTR</name>
<keyword evidence="1" id="KW-0677">Repeat</keyword>
<accession>A0A072VIG8</accession>
<dbReference type="AlphaFoldDB" id="A0A072VIG8"/>
<reference evidence="3 5" key="2">
    <citation type="journal article" date="2014" name="BMC Genomics">
        <title>An improved genome release (version Mt4.0) for the model legume Medicago truncatula.</title>
        <authorList>
            <person name="Tang H."/>
            <person name="Krishnakumar V."/>
            <person name="Bidwell S."/>
            <person name="Rosen B."/>
            <person name="Chan A."/>
            <person name="Zhou S."/>
            <person name="Gentzbittel L."/>
            <person name="Childs K.L."/>
            <person name="Yandell M."/>
            <person name="Gundlach H."/>
            <person name="Mayer K.F."/>
            <person name="Schwartz D.C."/>
            <person name="Town C.D."/>
        </authorList>
    </citation>
    <scope>GENOME REANNOTATION</scope>
    <source>
        <strain evidence="3">A17</strain>
        <strain evidence="4 5">cv. Jemalong A17</strain>
    </source>
</reference>
<dbReference type="Proteomes" id="UP000002051">
    <property type="component" value="Unassembled WGS sequence"/>
</dbReference>
<dbReference type="HOGENOM" id="CLU_2444137_0_0_1"/>
<proteinExistence type="predicted"/>